<keyword evidence="3 6" id="KW-0378">Hydrolase</keyword>
<dbReference type="PANTHER" id="PTHR11717:SF7">
    <property type="entry name" value="LOW MOLECULAR WEIGHT PHOSPHOTYROSINE PROTEIN PHOSPHATASE"/>
    <property type="match status" value="1"/>
</dbReference>
<dbReference type="RefSeq" id="WP_338529735.1">
    <property type="nucleotide sequence ID" value="NZ_CP030941.1"/>
</dbReference>
<comment type="similarity">
    <text evidence="1">Belongs to the low molecular weight phosphotyrosine protein phosphatase family.</text>
</comment>
<evidence type="ECO:0000313" key="6">
    <source>
        <dbReference type="EMBL" id="UUP17397.1"/>
    </source>
</evidence>
<gene>
    <name evidence="6" type="primary">yfkJ</name>
    <name evidence="6" type="ORF">NTH_01862</name>
</gene>
<accession>A0ABY5MKY3</accession>
<proteinExistence type="inferred from homology"/>
<evidence type="ECO:0000256" key="4">
    <source>
        <dbReference type="ARBA" id="ARBA00022912"/>
    </source>
</evidence>
<dbReference type="SMART" id="SM00226">
    <property type="entry name" value="LMWPc"/>
    <property type="match status" value="1"/>
</dbReference>
<organism evidence="6 7">
    <name type="scientific">Nitratireductor thuwali</name>
    <dbReference type="NCBI Taxonomy" id="2267699"/>
    <lineage>
        <taxon>Bacteria</taxon>
        <taxon>Pseudomonadati</taxon>
        <taxon>Pseudomonadota</taxon>
        <taxon>Alphaproteobacteria</taxon>
        <taxon>Hyphomicrobiales</taxon>
        <taxon>Phyllobacteriaceae</taxon>
        <taxon>Nitratireductor</taxon>
    </lineage>
</organism>
<dbReference type="InterPro" id="IPR023485">
    <property type="entry name" value="Ptyr_pPase"/>
</dbReference>
<dbReference type="Proteomes" id="UP001342418">
    <property type="component" value="Chromosome"/>
</dbReference>
<evidence type="ECO:0000256" key="3">
    <source>
        <dbReference type="ARBA" id="ARBA00022801"/>
    </source>
</evidence>
<dbReference type="InterPro" id="IPR050438">
    <property type="entry name" value="LMW_PTPase"/>
</dbReference>
<dbReference type="InterPro" id="IPR017867">
    <property type="entry name" value="Tyr_phospatase_low_mol_wt"/>
</dbReference>
<dbReference type="PANTHER" id="PTHR11717">
    <property type="entry name" value="LOW MOLECULAR WEIGHT PROTEIN TYROSINE PHOSPHATASE"/>
    <property type="match status" value="1"/>
</dbReference>
<reference evidence="6 7" key="1">
    <citation type="submission" date="2018-07" db="EMBL/GenBank/DDBJ databases">
        <title>Genome sequence of Nitratireductor thuwali#1536.</title>
        <authorList>
            <person name="Michoud G."/>
            <person name="Merlino G."/>
            <person name="Sefrji F.O."/>
            <person name="Daffonchio D."/>
        </authorList>
    </citation>
    <scope>NUCLEOTIDE SEQUENCE [LARGE SCALE GENOMIC DNA]</scope>
    <source>
        <strain evidence="7">Nit1536</strain>
    </source>
</reference>
<dbReference type="GO" id="GO:0004725">
    <property type="term" value="F:protein tyrosine phosphatase activity"/>
    <property type="evidence" value="ECO:0007669"/>
    <property type="project" value="UniProtKB-EC"/>
</dbReference>
<protein>
    <recommendedName>
        <fullName evidence="2">protein-tyrosine-phosphatase</fullName>
        <ecNumber evidence="2">3.1.3.48</ecNumber>
    </recommendedName>
</protein>
<dbReference type="SUPFAM" id="SSF52788">
    <property type="entry name" value="Phosphotyrosine protein phosphatases I"/>
    <property type="match status" value="1"/>
</dbReference>
<evidence type="ECO:0000256" key="1">
    <source>
        <dbReference type="ARBA" id="ARBA00011063"/>
    </source>
</evidence>
<evidence type="ECO:0000313" key="7">
    <source>
        <dbReference type="Proteomes" id="UP001342418"/>
    </source>
</evidence>
<evidence type="ECO:0000259" key="5">
    <source>
        <dbReference type="SMART" id="SM00226"/>
    </source>
</evidence>
<dbReference type="EC" id="3.1.3.48" evidence="2"/>
<evidence type="ECO:0000256" key="2">
    <source>
        <dbReference type="ARBA" id="ARBA00013064"/>
    </source>
</evidence>
<keyword evidence="7" id="KW-1185">Reference proteome</keyword>
<dbReference type="EMBL" id="CP030941">
    <property type="protein sequence ID" value="UUP17397.1"/>
    <property type="molecule type" value="Genomic_DNA"/>
</dbReference>
<name>A0ABY5MKY3_9HYPH</name>
<dbReference type="InterPro" id="IPR036196">
    <property type="entry name" value="Ptyr_pPase_sf"/>
</dbReference>
<feature type="domain" description="Phosphotyrosine protein phosphatase I" evidence="5">
    <location>
        <begin position="7"/>
        <end position="155"/>
    </location>
</feature>
<dbReference type="CDD" id="cd16343">
    <property type="entry name" value="LMWPTP"/>
    <property type="match status" value="1"/>
</dbReference>
<dbReference type="Pfam" id="PF01451">
    <property type="entry name" value="LMWPc"/>
    <property type="match status" value="1"/>
</dbReference>
<dbReference type="PRINTS" id="PR00719">
    <property type="entry name" value="LMWPTPASE"/>
</dbReference>
<sequence>MNEQAQTAILFVCLGNICRSPLAEGIFRAVAAERGMAGAFHLDSAGTGAWHVGSPPDPRSVAIAAAYGIDISAQRARKVGLADFERFDLILGMDNSNVRNLRRMAPEHTHHRIHLFSNIAGKGQRDVPDPYYGGEDGFSEVYLMIREASAALIAKLAAREGSAWRSGHASSMI</sequence>
<dbReference type="Gene3D" id="3.40.50.2300">
    <property type="match status" value="1"/>
</dbReference>
<keyword evidence="4" id="KW-0904">Protein phosphatase</keyword>